<reference evidence="2" key="2">
    <citation type="submission" date="2019-07" db="EMBL/GenBank/DDBJ databases">
        <authorList>
            <person name="Yang Y."/>
            <person name="Bocs S."/>
            <person name="Baudouin L."/>
        </authorList>
    </citation>
    <scope>NUCLEOTIDE SEQUENCE</scope>
    <source>
        <tissue evidence="2">Spear leaf of Hainan Tall coconut</tissue>
    </source>
</reference>
<dbReference type="Proteomes" id="UP000797356">
    <property type="component" value="Chromosome 11"/>
</dbReference>
<evidence type="ECO:0000313" key="2">
    <source>
        <dbReference type="EMBL" id="KAG1364117.1"/>
    </source>
</evidence>
<gene>
    <name evidence="2" type="ORF">COCNU_11G009440</name>
</gene>
<dbReference type="EMBL" id="CM017882">
    <property type="protein sequence ID" value="KAG1364117.1"/>
    <property type="molecule type" value="Genomic_DNA"/>
</dbReference>
<name>A0A8K0N9T4_COCNU</name>
<organism evidence="2 3">
    <name type="scientific">Cocos nucifera</name>
    <name type="common">Coconut palm</name>
    <dbReference type="NCBI Taxonomy" id="13894"/>
    <lineage>
        <taxon>Eukaryota</taxon>
        <taxon>Viridiplantae</taxon>
        <taxon>Streptophyta</taxon>
        <taxon>Embryophyta</taxon>
        <taxon>Tracheophyta</taxon>
        <taxon>Spermatophyta</taxon>
        <taxon>Magnoliopsida</taxon>
        <taxon>Liliopsida</taxon>
        <taxon>Arecaceae</taxon>
        <taxon>Arecoideae</taxon>
        <taxon>Cocoseae</taxon>
        <taxon>Attaleinae</taxon>
        <taxon>Cocos</taxon>
    </lineage>
</organism>
<feature type="compositionally biased region" description="Polar residues" evidence="1">
    <location>
        <begin position="305"/>
        <end position="315"/>
    </location>
</feature>
<sequence>MDPLMAKTLKKLSARRLRTRVSSAQSQTSGSSSIEASDIAPLIVFLPVSINTREDDPLSVSDSQNLMKDVEIEPVDSMRKVIDAAVNSIMKAAVEIIPIISPIHAMVEMEEDHPEGTTKSMEKAGPLCSAKGIEVIELQGPEVSSFGIRPTKIRMEMASSVPFSSSVVDSLRIAAEFLGSHLAPEDSHTLANFVEATSGYSPLELVELKGELDKFKYYLEQEKAVNANLIKKIDCSEKALFEAREAHDVTKCLKKMLAERRGTSSEAHFSLESDIRLSKWPRSSNGDYHEEEASQRLEVFLSRRGPTTQESSAELQTVREGLK</sequence>
<proteinExistence type="predicted"/>
<protein>
    <submittedName>
        <fullName evidence="2">Uncharacterized protein</fullName>
    </submittedName>
</protein>
<reference evidence="2" key="1">
    <citation type="journal article" date="2017" name="Gigascience">
        <title>The genome draft of coconut (Cocos nucifera).</title>
        <authorList>
            <person name="Xiao Y."/>
            <person name="Xu P."/>
            <person name="Fan H."/>
            <person name="Baudouin L."/>
            <person name="Xia W."/>
            <person name="Bocs S."/>
            <person name="Xu J."/>
            <person name="Li Q."/>
            <person name="Guo A."/>
            <person name="Zhou L."/>
            <person name="Li J."/>
            <person name="Wu Y."/>
            <person name="Ma Z."/>
            <person name="Armero A."/>
            <person name="Issali A.E."/>
            <person name="Liu N."/>
            <person name="Peng M."/>
            <person name="Yang Y."/>
        </authorList>
    </citation>
    <scope>NUCLEOTIDE SEQUENCE</scope>
    <source>
        <tissue evidence="2">Spear leaf of Hainan Tall coconut</tissue>
    </source>
</reference>
<keyword evidence="3" id="KW-1185">Reference proteome</keyword>
<comment type="caution">
    <text evidence="2">The sequence shown here is derived from an EMBL/GenBank/DDBJ whole genome shotgun (WGS) entry which is preliminary data.</text>
</comment>
<accession>A0A8K0N9T4</accession>
<evidence type="ECO:0000313" key="3">
    <source>
        <dbReference type="Proteomes" id="UP000797356"/>
    </source>
</evidence>
<dbReference type="AlphaFoldDB" id="A0A8K0N9T4"/>
<evidence type="ECO:0000256" key="1">
    <source>
        <dbReference type="SAM" id="MobiDB-lite"/>
    </source>
</evidence>
<feature type="region of interest" description="Disordered" evidence="1">
    <location>
        <begin position="301"/>
        <end position="323"/>
    </location>
</feature>